<gene>
    <name evidence="5" type="ORF">EZS26_000844</name>
</gene>
<dbReference type="PANTHER" id="PTHR33175:SF3">
    <property type="entry name" value="DNA-BINDING PROTEIN HU-BETA"/>
    <property type="match status" value="1"/>
</dbReference>
<evidence type="ECO:0000256" key="1">
    <source>
        <dbReference type="ARBA" id="ARBA00010529"/>
    </source>
</evidence>
<dbReference type="CDD" id="cd13831">
    <property type="entry name" value="HU"/>
    <property type="match status" value="1"/>
</dbReference>
<dbReference type="Proteomes" id="UP000324575">
    <property type="component" value="Unassembled WGS sequence"/>
</dbReference>
<comment type="similarity">
    <text evidence="1 4">Belongs to the bacterial histone-like protein family.</text>
</comment>
<evidence type="ECO:0000256" key="2">
    <source>
        <dbReference type="ARBA" id="ARBA00023067"/>
    </source>
</evidence>
<dbReference type="GO" id="GO:0003677">
    <property type="term" value="F:DNA binding"/>
    <property type="evidence" value="ECO:0007669"/>
    <property type="project" value="UniProtKB-KW"/>
</dbReference>
<dbReference type="Pfam" id="PF00216">
    <property type="entry name" value="Bac_DNA_binding"/>
    <property type="match status" value="1"/>
</dbReference>
<organism evidence="5 6">
    <name type="scientific">Candidatus Ordinivivax streblomastigis</name>
    <dbReference type="NCBI Taxonomy" id="2540710"/>
    <lineage>
        <taxon>Bacteria</taxon>
        <taxon>Pseudomonadati</taxon>
        <taxon>Bacteroidota</taxon>
        <taxon>Bacteroidia</taxon>
        <taxon>Bacteroidales</taxon>
        <taxon>Candidatus Ordinivivax</taxon>
    </lineage>
</organism>
<keyword evidence="2" id="KW-0226">DNA condensation</keyword>
<sequence length="87" mass="9849">MNKRELIAAIAAKSGITQSETQARIEPVLKCMLEALKNGNKIVIHNFGTFSVKEWKERNKRNPSTNTAIICPAKRIVKFQVTKRLIL</sequence>
<dbReference type="Gene3D" id="4.10.520.10">
    <property type="entry name" value="IHF-like DNA-binding proteins"/>
    <property type="match status" value="1"/>
</dbReference>
<evidence type="ECO:0000313" key="6">
    <source>
        <dbReference type="Proteomes" id="UP000324575"/>
    </source>
</evidence>
<dbReference type="GO" id="GO:0030261">
    <property type="term" value="P:chromosome condensation"/>
    <property type="evidence" value="ECO:0007669"/>
    <property type="project" value="UniProtKB-KW"/>
</dbReference>
<evidence type="ECO:0000256" key="3">
    <source>
        <dbReference type="ARBA" id="ARBA00023125"/>
    </source>
</evidence>
<keyword evidence="3 5" id="KW-0238">DNA-binding</keyword>
<dbReference type="PANTHER" id="PTHR33175">
    <property type="entry name" value="DNA-BINDING PROTEIN HU"/>
    <property type="match status" value="1"/>
</dbReference>
<name>A0A5M8P394_9BACT</name>
<dbReference type="GO" id="GO:0030527">
    <property type="term" value="F:structural constituent of chromatin"/>
    <property type="evidence" value="ECO:0007669"/>
    <property type="project" value="InterPro"/>
</dbReference>
<comment type="caution">
    <text evidence="5">The sequence shown here is derived from an EMBL/GenBank/DDBJ whole genome shotgun (WGS) entry which is preliminary data.</text>
</comment>
<dbReference type="SMART" id="SM00411">
    <property type="entry name" value="BHL"/>
    <property type="match status" value="1"/>
</dbReference>
<reference evidence="5 6" key="1">
    <citation type="submission" date="2019-03" db="EMBL/GenBank/DDBJ databases">
        <title>Single cell metagenomics reveals metabolic interactions within the superorganism composed of flagellate Streblomastix strix and complex community of Bacteroidetes bacteria on its surface.</title>
        <authorList>
            <person name="Treitli S.C."/>
            <person name="Kolisko M."/>
            <person name="Husnik F."/>
            <person name="Keeling P."/>
            <person name="Hampl V."/>
        </authorList>
    </citation>
    <scope>NUCLEOTIDE SEQUENCE [LARGE SCALE GENOMIC DNA]</scope>
    <source>
        <strain evidence="5">St1</strain>
    </source>
</reference>
<evidence type="ECO:0000313" key="5">
    <source>
        <dbReference type="EMBL" id="KAA6302949.1"/>
    </source>
</evidence>
<dbReference type="SUPFAM" id="SSF47729">
    <property type="entry name" value="IHF-like DNA-binding proteins"/>
    <property type="match status" value="1"/>
</dbReference>
<dbReference type="GO" id="GO:0005829">
    <property type="term" value="C:cytosol"/>
    <property type="evidence" value="ECO:0007669"/>
    <property type="project" value="TreeGrafter"/>
</dbReference>
<accession>A0A5M8P394</accession>
<dbReference type="InterPro" id="IPR010992">
    <property type="entry name" value="IHF-like_DNA-bd_dom_sf"/>
</dbReference>
<proteinExistence type="inferred from homology"/>
<dbReference type="InterPro" id="IPR000119">
    <property type="entry name" value="Hist_DNA-bd"/>
</dbReference>
<evidence type="ECO:0000256" key="4">
    <source>
        <dbReference type="RuleBase" id="RU003939"/>
    </source>
</evidence>
<dbReference type="AlphaFoldDB" id="A0A5M8P394"/>
<dbReference type="EMBL" id="SNRX01000004">
    <property type="protein sequence ID" value="KAA6302949.1"/>
    <property type="molecule type" value="Genomic_DNA"/>
</dbReference>
<protein>
    <submittedName>
        <fullName evidence="5">DNA-binding protein HRm</fullName>
    </submittedName>
</protein>